<evidence type="ECO:0000256" key="1">
    <source>
        <dbReference type="SAM" id="MobiDB-lite"/>
    </source>
</evidence>
<reference evidence="2" key="1">
    <citation type="submission" date="2017-07" db="EMBL/GenBank/DDBJ databases">
        <title>Taro Niue Genome Assembly and Annotation.</title>
        <authorList>
            <person name="Atibalentja N."/>
            <person name="Keating K."/>
            <person name="Fields C.J."/>
        </authorList>
    </citation>
    <scope>NUCLEOTIDE SEQUENCE</scope>
    <source>
        <strain evidence="2">Niue_2</strain>
        <tissue evidence="2">Leaf</tissue>
    </source>
</reference>
<name>A0A843X8E0_COLES</name>
<proteinExistence type="predicted"/>
<keyword evidence="3" id="KW-1185">Reference proteome</keyword>
<feature type="region of interest" description="Disordered" evidence="1">
    <location>
        <begin position="228"/>
        <end position="253"/>
    </location>
</feature>
<dbReference type="EMBL" id="NMUH01006590">
    <property type="protein sequence ID" value="MQM15590.1"/>
    <property type="molecule type" value="Genomic_DNA"/>
</dbReference>
<evidence type="ECO:0000313" key="2">
    <source>
        <dbReference type="EMBL" id="MQM15590.1"/>
    </source>
</evidence>
<dbReference type="PANTHER" id="PTHR34676">
    <property type="entry name" value="DUF4219 DOMAIN-CONTAINING PROTEIN-RELATED"/>
    <property type="match status" value="1"/>
</dbReference>
<dbReference type="Pfam" id="PF14223">
    <property type="entry name" value="Retrotran_gag_2"/>
    <property type="match status" value="1"/>
</dbReference>
<dbReference type="AlphaFoldDB" id="A0A843X8E0"/>
<comment type="caution">
    <text evidence="2">The sequence shown here is derived from an EMBL/GenBank/DDBJ whole genome shotgun (WGS) entry which is preliminary data.</text>
</comment>
<dbReference type="PANTHER" id="PTHR34676:SF8">
    <property type="entry name" value="TRANSMEMBRANE PROTEIN"/>
    <property type="match status" value="1"/>
</dbReference>
<gene>
    <name evidence="2" type="ORF">Taro_048535</name>
</gene>
<dbReference type="Proteomes" id="UP000652761">
    <property type="component" value="Unassembled WGS sequence"/>
</dbReference>
<organism evidence="2 3">
    <name type="scientific">Colocasia esculenta</name>
    <name type="common">Wild taro</name>
    <name type="synonym">Arum esculentum</name>
    <dbReference type="NCBI Taxonomy" id="4460"/>
    <lineage>
        <taxon>Eukaryota</taxon>
        <taxon>Viridiplantae</taxon>
        <taxon>Streptophyta</taxon>
        <taxon>Embryophyta</taxon>
        <taxon>Tracheophyta</taxon>
        <taxon>Spermatophyta</taxon>
        <taxon>Magnoliopsida</taxon>
        <taxon>Liliopsida</taxon>
        <taxon>Araceae</taxon>
        <taxon>Aroideae</taxon>
        <taxon>Colocasieae</taxon>
        <taxon>Colocasia</taxon>
    </lineage>
</organism>
<accession>A0A843X8E0</accession>
<sequence>MTHTLKEKIERARAYSQKIAPKQKSSKISDCYRRTRKQSLHFQNLFSTACSFFPKKSRVIPLSVGRETSVEAGGYAPCGTKGQLVLGVENLLGFALSIIEDGDLQISKPKEEWTDEDRKKKSLNSKAKSFMCCALSKQEFNRISTCKIAKDIWGKLKLTYERKNNVKETRIDILVTKYKEVEIEEMIVETIEIESIKETKISSPPTTIIQEVLKKIHADRGVEVDDETHFDDMADANVQRQEPFIEGEQQEAP</sequence>
<protein>
    <submittedName>
        <fullName evidence="2">Uncharacterized protein</fullName>
    </submittedName>
</protein>
<evidence type="ECO:0000313" key="3">
    <source>
        <dbReference type="Proteomes" id="UP000652761"/>
    </source>
</evidence>